<evidence type="ECO:0000256" key="10">
    <source>
        <dbReference type="PIRNR" id="PIRNR009998"/>
    </source>
</evidence>
<dbReference type="GO" id="GO:0007018">
    <property type="term" value="P:microtubule-based movement"/>
    <property type="evidence" value="ECO:0007669"/>
    <property type="project" value="UniProtKB-UniRule"/>
</dbReference>
<evidence type="ECO:0000256" key="1">
    <source>
        <dbReference type="ARBA" id="ARBA00004245"/>
    </source>
</evidence>
<gene>
    <name evidence="12" type="ORF">BSTOLATCC_MIC58123</name>
</gene>
<dbReference type="SMART" id="SM00960">
    <property type="entry name" value="Robl_LC7"/>
    <property type="match status" value="1"/>
</dbReference>
<comment type="caution">
    <text evidence="12">The sequence shown here is derived from an EMBL/GenBank/DDBJ whole genome shotgun (WGS) entry which is preliminary data.</text>
</comment>
<evidence type="ECO:0000256" key="8">
    <source>
        <dbReference type="ARBA" id="ARBA00023212"/>
    </source>
</evidence>
<protein>
    <recommendedName>
        <fullName evidence="10">Dynein light chain roadblock</fullName>
    </recommendedName>
</protein>
<reference evidence="12" key="1">
    <citation type="submission" date="2021-09" db="EMBL/GenBank/DDBJ databases">
        <authorList>
            <consortium name="AG Swart"/>
            <person name="Singh M."/>
            <person name="Singh A."/>
            <person name="Seah K."/>
            <person name="Emmerich C."/>
        </authorList>
    </citation>
    <scope>NUCLEOTIDE SEQUENCE</scope>
    <source>
        <strain evidence="12">ATCC30299</strain>
    </source>
</reference>
<keyword evidence="5 10" id="KW-0493">Microtubule</keyword>
<keyword evidence="3 10" id="KW-0813">Transport</keyword>
<dbReference type="InterPro" id="IPR016561">
    <property type="entry name" value="DYNLRB1/2"/>
</dbReference>
<dbReference type="GO" id="GO:0005874">
    <property type="term" value="C:microtubule"/>
    <property type="evidence" value="ECO:0007669"/>
    <property type="project" value="UniProtKB-UniRule"/>
</dbReference>
<keyword evidence="8 10" id="KW-0206">Cytoskeleton</keyword>
<keyword evidence="7 10" id="KW-0505">Motor protein</keyword>
<dbReference type="Proteomes" id="UP001162131">
    <property type="component" value="Unassembled WGS sequence"/>
</dbReference>
<comment type="subcellular location">
    <subcellularLocation>
        <location evidence="1 10">Cytoplasm</location>
        <location evidence="1 10">Cytoskeleton</location>
    </subcellularLocation>
</comment>
<proteinExistence type="inferred from homology"/>
<keyword evidence="13" id="KW-1185">Reference proteome</keyword>
<dbReference type="PANTHER" id="PTHR10779">
    <property type="entry name" value="DYNEIN LIGHT CHAIN ROADBLOCK"/>
    <property type="match status" value="1"/>
</dbReference>
<dbReference type="InterPro" id="IPR004942">
    <property type="entry name" value="Roadblock/LAMTOR2_dom"/>
</dbReference>
<dbReference type="SUPFAM" id="SSF103196">
    <property type="entry name" value="Roadblock/LC7 domain"/>
    <property type="match status" value="1"/>
</dbReference>
<sequence length="97" mass="10936">MSEIEEAFMRIKTHKGVKGIIIANYAGISVKSSMSQADTHKYASLISSLTLTARSTVKDLDSQNDLVFLRIRSKKHEIMVAPDHEYMLIVIQNPDEE</sequence>
<evidence type="ECO:0000256" key="5">
    <source>
        <dbReference type="ARBA" id="ARBA00022701"/>
    </source>
</evidence>
<evidence type="ECO:0000259" key="11">
    <source>
        <dbReference type="SMART" id="SM00960"/>
    </source>
</evidence>
<evidence type="ECO:0000256" key="6">
    <source>
        <dbReference type="ARBA" id="ARBA00023017"/>
    </source>
</evidence>
<dbReference type="Pfam" id="PF03259">
    <property type="entry name" value="Robl_LC7"/>
    <property type="match status" value="1"/>
</dbReference>
<comment type="function">
    <text evidence="9">Acts as one of several non-catalytic accessory components of the cytoplasmic dynein 1 complex that are thought to be involved in linking dynein to cargos and to adapter proteins that regulate dynein function. Cytoplasmic dynein 1 acts as a motor for the intracellular retrograde motility of vesicles and organelles along microtubules.</text>
</comment>
<dbReference type="GO" id="GO:0045505">
    <property type="term" value="F:dynein intermediate chain binding"/>
    <property type="evidence" value="ECO:0007669"/>
    <property type="project" value="UniProtKB-UniRule"/>
</dbReference>
<keyword evidence="6 10" id="KW-0243">Dynein</keyword>
<dbReference type="FunFam" id="3.30.450.30:FF:000009">
    <property type="entry name" value="Dynein light chain roadblock"/>
    <property type="match status" value="1"/>
</dbReference>
<evidence type="ECO:0000256" key="9">
    <source>
        <dbReference type="ARBA" id="ARBA00025362"/>
    </source>
</evidence>
<comment type="similarity">
    <text evidence="2 10">Belongs to the GAMAD family.</text>
</comment>
<organism evidence="12 13">
    <name type="scientific">Blepharisma stoltei</name>
    <dbReference type="NCBI Taxonomy" id="1481888"/>
    <lineage>
        <taxon>Eukaryota</taxon>
        <taxon>Sar</taxon>
        <taxon>Alveolata</taxon>
        <taxon>Ciliophora</taxon>
        <taxon>Postciliodesmatophora</taxon>
        <taxon>Heterotrichea</taxon>
        <taxon>Heterotrichida</taxon>
        <taxon>Blepharismidae</taxon>
        <taxon>Blepharisma</taxon>
    </lineage>
</organism>
<accession>A0AAU9KJ00</accession>
<dbReference type="GO" id="GO:0005868">
    <property type="term" value="C:cytoplasmic dynein complex"/>
    <property type="evidence" value="ECO:0007669"/>
    <property type="project" value="UniProtKB-UniRule"/>
</dbReference>
<evidence type="ECO:0000313" key="13">
    <source>
        <dbReference type="Proteomes" id="UP001162131"/>
    </source>
</evidence>
<name>A0AAU9KJ00_9CILI</name>
<evidence type="ECO:0000256" key="4">
    <source>
        <dbReference type="ARBA" id="ARBA00022490"/>
    </source>
</evidence>
<feature type="domain" description="Roadblock/LAMTOR2" evidence="11">
    <location>
        <begin position="4"/>
        <end position="92"/>
    </location>
</feature>
<evidence type="ECO:0000256" key="2">
    <source>
        <dbReference type="ARBA" id="ARBA00007191"/>
    </source>
</evidence>
<evidence type="ECO:0000313" key="12">
    <source>
        <dbReference type="EMBL" id="CAG9333309.1"/>
    </source>
</evidence>
<evidence type="ECO:0000256" key="3">
    <source>
        <dbReference type="ARBA" id="ARBA00022448"/>
    </source>
</evidence>
<dbReference type="PIRSF" id="PIRSF009998">
    <property type="entry name" value="DLC7"/>
    <property type="match status" value="1"/>
</dbReference>
<evidence type="ECO:0000256" key="7">
    <source>
        <dbReference type="ARBA" id="ARBA00023175"/>
    </source>
</evidence>
<dbReference type="Gene3D" id="3.30.450.30">
    <property type="entry name" value="Dynein light chain 2a, cytoplasmic"/>
    <property type="match status" value="1"/>
</dbReference>
<dbReference type="EMBL" id="CAJZBQ010000056">
    <property type="protein sequence ID" value="CAG9333309.1"/>
    <property type="molecule type" value="Genomic_DNA"/>
</dbReference>
<dbReference type="AlphaFoldDB" id="A0AAU9KJ00"/>
<keyword evidence="4 10" id="KW-0963">Cytoplasm</keyword>
<dbReference type="GO" id="GO:0005737">
    <property type="term" value="C:cytoplasm"/>
    <property type="evidence" value="ECO:0007669"/>
    <property type="project" value="UniProtKB-UniRule"/>
</dbReference>